<dbReference type="RefSeq" id="WP_083407196.1">
    <property type="nucleotide sequence ID" value="NZ_LT629971.1"/>
</dbReference>
<name>A0A1H6JKU2_MYCRU</name>
<feature type="domain" description="VOC" evidence="1">
    <location>
        <begin position="4"/>
        <end position="114"/>
    </location>
</feature>
<evidence type="ECO:0000259" key="1">
    <source>
        <dbReference type="PROSITE" id="PS51819"/>
    </source>
</evidence>
<dbReference type="InterPro" id="IPR041581">
    <property type="entry name" value="Glyoxalase_6"/>
</dbReference>
<dbReference type="AlphaFoldDB" id="A0A1H6JKU2"/>
<keyword evidence="3" id="KW-1185">Reference proteome</keyword>
<dbReference type="SUPFAM" id="SSF54593">
    <property type="entry name" value="Glyoxalase/Bleomycin resistance protein/Dihydroxybiphenyl dioxygenase"/>
    <property type="match status" value="1"/>
</dbReference>
<organism evidence="2 3">
    <name type="scientific">Mycolicibacterium rutilum</name>
    <name type="common">Mycobacterium rutilum</name>
    <dbReference type="NCBI Taxonomy" id="370526"/>
    <lineage>
        <taxon>Bacteria</taxon>
        <taxon>Bacillati</taxon>
        <taxon>Actinomycetota</taxon>
        <taxon>Actinomycetes</taxon>
        <taxon>Mycobacteriales</taxon>
        <taxon>Mycobacteriaceae</taxon>
        <taxon>Mycolicibacterium</taxon>
    </lineage>
</organism>
<dbReference type="Gene3D" id="3.10.180.10">
    <property type="entry name" value="2,3-Dihydroxybiphenyl 1,2-Dioxygenase, domain 1"/>
    <property type="match status" value="1"/>
</dbReference>
<dbReference type="PANTHER" id="PTHR35908">
    <property type="entry name" value="HYPOTHETICAL FUSION PROTEIN"/>
    <property type="match status" value="1"/>
</dbReference>
<proteinExistence type="predicted"/>
<dbReference type="InterPro" id="IPR029068">
    <property type="entry name" value="Glyas_Bleomycin-R_OHBP_Dase"/>
</dbReference>
<protein>
    <recommendedName>
        <fullName evidence="1">VOC domain-containing protein</fullName>
    </recommendedName>
</protein>
<accession>A0A1H6JKU2</accession>
<dbReference type="OrthoDB" id="3212826at2"/>
<dbReference type="EMBL" id="LT629971">
    <property type="protein sequence ID" value="SEH63019.1"/>
    <property type="molecule type" value="Genomic_DNA"/>
</dbReference>
<gene>
    <name evidence="2" type="ORF">SAMN04489835_2236</name>
</gene>
<dbReference type="STRING" id="370526.SAMN04489835_2236"/>
<reference evidence="3" key="1">
    <citation type="submission" date="2016-10" db="EMBL/GenBank/DDBJ databases">
        <authorList>
            <person name="Varghese N."/>
            <person name="Submissions S."/>
        </authorList>
    </citation>
    <scope>NUCLEOTIDE SEQUENCE [LARGE SCALE GENOMIC DNA]</scope>
    <source>
        <strain evidence="3">DSM 45405</strain>
    </source>
</reference>
<evidence type="ECO:0000313" key="2">
    <source>
        <dbReference type="EMBL" id="SEH63019.1"/>
    </source>
</evidence>
<dbReference type="PROSITE" id="PS51819">
    <property type="entry name" value="VOC"/>
    <property type="match status" value="1"/>
</dbReference>
<dbReference type="Proteomes" id="UP000182915">
    <property type="component" value="Chromosome I"/>
</dbReference>
<dbReference type="InterPro" id="IPR037523">
    <property type="entry name" value="VOC_core"/>
</dbReference>
<dbReference type="Pfam" id="PF18029">
    <property type="entry name" value="Glyoxalase_6"/>
    <property type="match status" value="1"/>
</dbReference>
<dbReference type="CDD" id="cd06587">
    <property type="entry name" value="VOC"/>
    <property type="match status" value="1"/>
</dbReference>
<evidence type="ECO:0000313" key="3">
    <source>
        <dbReference type="Proteomes" id="UP000182915"/>
    </source>
</evidence>
<dbReference type="PANTHER" id="PTHR35908:SF1">
    <property type="entry name" value="CONSERVED PROTEIN"/>
    <property type="match status" value="1"/>
</dbReference>
<sequence>MTLAAVNITVDTTDPDTLAQWWATALGGQLNPLAPGFFVIVDLPNGPGLAFQKVDDPTPGKNRVHLDFGAADVGAEVERLVGLGATETGRHSMGDFAWVVLADPDGNAFCVAPADHP</sequence>